<dbReference type="InterPro" id="IPR029056">
    <property type="entry name" value="Ribokinase-like"/>
</dbReference>
<dbReference type="Gene3D" id="3.40.1190.20">
    <property type="match status" value="1"/>
</dbReference>
<evidence type="ECO:0000256" key="1">
    <source>
        <dbReference type="ARBA" id="ARBA00010688"/>
    </source>
</evidence>
<feature type="region of interest" description="Disordered" evidence="6">
    <location>
        <begin position="299"/>
        <end position="318"/>
    </location>
</feature>
<comment type="caution">
    <text evidence="8">The sequence shown here is derived from an EMBL/GenBank/DDBJ whole genome shotgun (WGS) entry which is preliminary data.</text>
</comment>
<keyword evidence="9" id="KW-1185">Reference proteome</keyword>
<dbReference type="PROSITE" id="PS00584">
    <property type="entry name" value="PFKB_KINASES_2"/>
    <property type="match status" value="1"/>
</dbReference>
<dbReference type="InterPro" id="IPR002173">
    <property type="entry name" value="Carboh/pur_kinase_PfkB_CS"/>
</dbReference>
<protein>
    <submittedName>
        <fullName evidence="8">Carbohydrate kinase</fullName>
        <ecNumber evidence="8">2.7.1.-</ecNumber>
    </submittedName>
</protein>
<feature type="domain" description="Carbohydrate kinase PfkB" evidence="7">
    <location>
        <begin position="3"/>
        <end position="307"/>
    </location>
</feature>
<evidence type="ECO:0000256" key="3">
    <source>
        <dbReference type="ARBA" id="ARBA00022741"/>
    </source>
</evidence>
<organism evidence="8 9">
    <name type="scientific">Kushneria aurantia</name>
    <dbReference type="NCBI Taxonomy" id="504092"/>
    <lineage>
        <taxon>Bacteria</taxon>
        <taxon>Pseudomonadati</taxon>
        <taxon>Pseudomonadota</taxon>
        <taxon>Gammaproteobacteria</taxon>
        <taxon>Oceanospirillales</taxon>
        <taxon>Halomonadaceae</taxon>
        <taxon>Kushneria</taxon>
    </lineage>
</organism>
<evidence type="ECO:0000313" key="9">
    <source>
        <dbReference type="Proteomes" id="UP001589814"/>
    </source>
</evidence>
<dbReference type="PANTHER" id="PTHR43085">
    <property type="entry name" value="HEXOKINASE FAMILY MEMBER"/>
    <property type="match status" value="1"/>
</dbReference>
<evidence type="ECO:0000256" key="5">
    <source>
        <dbReference type="ARBA" id="ARBA00022840"/>
    </source>
</evidence>
<keyword evidence="3" id="KW-0547">Nucleotide-binding</keyword>
<dbReference type="EMBL" id="JBHLVX010000067">
    <property type="protein sequence ID" value="MFC0269751.1"/>
    <property type="molecule type" value="Genomic_DNA"/>
</dbReference>
<dbReference type="GO" id="GO:0016301">
    <property type="term" value="F:kinase activity"/>
    <property type="evidence" value="ECO:0007669"/>
    <property type="project" value="UniProtKB-KW"/>
</dbReference>
<dbReference type="SUPFAM" id="SSF53613">
    <property type="entry name" value="Ribokinase-like"/>
    <property type="match status" value="1"/>
</dbReference>
<evidence type="ECO:0000256" key="2">
    <source>
        <dbReference type="ARBA" id="ARBA00022679"/>
    </source>
</evidence>
<dbReference type="RefSeq" id="WP_019952018.1">
    <property type="nucleotide sequence ID" value="NZ_JBHLVX010000067.1"/>
</dbReference>
<name>A0ABV6G8L3_9GAMM</name>
<evidence type="ECO:0000256" key="4">
    <source>
        <dbReference type="ARBA" id="ARBA00022777"/>
    </source>
</evidence>
<dbReference type="Pfam" id="PF00294">
    <property type="entry name" value="PfkB"/>
    <property type="match status" value="1"/>
</dbReference>
<reference evidence="8 9" key="1">
    <citation type="submission" date="2024-09" db="EMBL/GenBank/DDBJ databases">
        <authorList>
            <person name="Sun Q."/>
            <person name="Mori K."/>
        </authorList>
    </citation>
    <scope>NUCLEOTIDE SEQUENCE [LARGE SCALE GENOMIC DNA]</scope>
    <source>
        <strain evidence="8 9">CCM 7415</strain>
    </source>
</reference>
<comment type="similarity">
    <text evidence="1">Belongs to the carbohydrate kinase PfkB family.</text>
</comment>
<accession>A0ABV6G8L3</accession>
<feature type="compositionally biased region" description="Basic and acidic residues" evidence="6">
    <location>
        <begin position="303"/>
        <end position="318"/>
    </location>
</feature>
<proteinExistence type="inferred from homology"/>
<dbReference type="InterPro" id="IPR011611">
    <property type="entry name" value="PfkB_dom"/>
</dbReference>
<evidence type="ECO:0000313" key="8">
    <source>
        <dbReference type="EMBL" id="MFC0269751.1"/>
    </source>
</evidence>
<dbReference type="InterPro" id="IPR050306">
    <property type="entry name" value="PfkB_Carbo_kinase"/>
</dbReference>
<dbReference type="Proteomes" id="UP001589814">
    <property type="component" value="Unassembled WGS sequence"/>
</dbReference>
<dbReference type="EC" id="2.7.1.-" evidence="8"/>
<gene>
    <name evidence="8" type="ORF">ACFFHW_17445</name>
</gene>
<keyword evidence="2 8" id="KW-0808">Transferase</keyword>
<evidence type="ECO:0000256" key="6">
    <source>
        <dbReference type="SAM" id="MobiDB-lite"/>
    </source>
</evidence>
<evidence type="ECO:0000259" key="7">
    <source>
        <dbReference type="Pfam" id="PF00294"/>
    </source>
</evidence>
<keyword evidence="4 8" id="KW-0418">Kinase</keyword>
<keyword evidence="5" id="KW-0067">ATP-binding</keyword>
<dbReference type="CDD" id="cd01167">
    <property type="entry name" value="bac_FRK"/>
    <property type="match status" value="1"/>
</dbReference>
<dbReference type="PANTHER" id="PTHR43085:SF1">
    <property type="entry name" value="PSEUDOURIDINE KINASE-RELATED"/>
    <property type="match status" value="1"/>
</dbReference>
<sequence length="318" mass="35161">MFLVCGEALFDFFGDESRVAPDASAIDFHAVAGGSPMNVAIGLARLERRSAFFTGLARDALGERLRAVLRSEGVDIERVADIDDGATTLAMVTLDDNGSPRYMFYNQRGADRMLAPHHLPAPDDALTAVHVGSYALVVSPTGETLEQLVKRERERCLITLDPNVRLMVEPDVARWRERVDAFATHAHLIKVSDEDLALLYPEDDPERIVRRWLSERCALVIMTRGGEGVTLYHYQDDSDAFMPERVEVVDTVGAGDSFMAALLCWLDEQGLATPDGPARLDGAQREAMVRFAMSAAGRTCTRRGPDLPRRDELSRATR</sequence>